<gene>
    <name evidence="4" type="ORF">NP493_39g01004</name>
</gene>
<dbReference type="GO" id="GO:0016787">
    <property type="term" value="F:hydrolase activity"/>
    <property type="evidence" value="ECO:0007669"/>
    <property type="project" value="UniProtKB-KW"/>
</dbReference>
<keyword evidence="5" id="KW-1185">Reference proteome</keyword>
<organism evidence="4 5">
    <name type="scientific">Ridgeia piscesae</name>
    <name type="common">Tubeworm</name>
    <dbReference type="NCBI Taxonomy" id="27915"/>
    <lineage>
        <taxon>Eukaryota</taxon>
        <taxon>Metazoa</taxon>
        <taxon>Spiralia</taxon>
        <taxon>Lophotrochozoa</taxon>
        <taxon>Annelida</taxon>
        <taxon>Polychaeta</taxon>
        <taxon>Sedentaria</taxon>
        <taxon>Canalipalpata</taxon>
        <taxon>Sabellida</taxon>
        <taxon>Siboglinidae</taxon>
        <taxon>Ridgeia</taxon>
    </lineage>
</organism>
<dbReference type="PANTHER" id="PTHR43540">
    <property type="entry name" value="PEROXYUREIDOACRYLATE/UREIDOACRYLATE AMIDOHYDROLASE-RELATED"/>
    <property type="match status" value="1"/>
</dbReference>
<feature type="domain" description="Isochorismatase-like" evidence="3">
    <location>
        <begin position="15"/>
        <end position="206"/>
    </location>
</feature>
<dbReference type="AlphaFoldDB" id="A0AAD9PC71"/>
<evidence type="ECO:0000256" key="1">
    <source>
        <dbReference type="ARBA" id="ARBA00006336"/>
    </source>
</evidence>
<comment type="caution">
    <text evidence="4">The sequence shown here is derived from an EMBL/GenBank/DDBJ whole genome shotgun (WGS) entry which is preliminary data.</text>
</comment>
<dbReference type="InterPro" id="IPR000868">
    <property type="entry name" value="Isochorismatase-like_dom"/>
</dbReference>
<dbReference type="EMBL" id="JAODUO010000039">
    <property type="protein sequence ID" value="KAK2192080.1"/>
    <property type="molecule type" value="Genomic_DNA"/>
</dbReference>
<dbReference type="Proteomes" id="UP001209878">
    <property type="component" value="Unassembled WGS sequence"/>
</dbReference>
<sequence length="216" mass="23730">MASYTREVPLQSGKCALLVIDVQQYFAVPGRGYHANTDPSNIPDHEAYFFRGLATSTIPAIRTLLSAFRSKPGGEVVYTYVESLTKDGRDQSLDYKCTGLLVPRGSPGAKIIDELQPRPDEIMIPKTSSSVFNSTNIEYVLRNLGVSQLVMTGIITNQCVEGAVRDAADKGFLVTVVPDACTANSQLDHDQSLKVMRGFARICSVDELVREIKEWP</sequence>
<evidence type="ECO:0000259" key="3">
    <source>
        <dbReference type="Pfam" id="PF00857"/>
    </source>
</evidence>
<keyword evidence="2" id="KW-0378">Hydrolase</keyword>
<evidence type="ECO:0000256" key="2">
    <source>
        <dbReference type="ARBA" id="ARBA00022801"/>
    </source>
</evidence>
<proteinExistence type="inferred from homology"/>
<dbReference type="PANTHER" id="PTHR43540:SF1">
    <property type="entry name" value="ISOCHORISMATASE HYDROLASE"/>
    <property type="match status" value="1"/>
</dbReference>
<dbReference type="Gene3D" id="3.40.50.850">
    <property type="entry name" value="Isochorismatase-like"/>
    <property type="match status" value="1"/>
</dbReference>
<evidence type="ECO:0000313" key="5">
    <source>
        <dbReference type="Proteomes" id="UP001209878"/>
    </source>
</evidence>
<dbReference type="InterPro" id="IPR050272">
    <property type="entry name" value="Isochorismatase-like_hydrls"/>
</dbReference>
<reference evidence="4" key="1">
    <citation type="journal article" date="2023" name="Mol. Biol. Evol.">
        <title>Third-Generation Sequencing Reveals the Adaptive Role of the Epigenome in Three Deep-Sea Polychaetes.</title>
        <authorList>
            <person name="Perez M."/>
            <person name="Aroh O."/>
            <person name="Sun Y."/>
            <person name="Lan Y."/>
            <person name="Juniper S.K."/>
            <person name="Young C.R."/>
            <person name="Angers B."/>
            <person name="Qian P.Y."/>
        </authorList>
    </citation>
    <scope>NUCLEOTIDE SEQUENCE</scope>
    <source>
        <strain evidence="4">R07B-5</strain>
    </source>
</reference>
<protein>
    <recommendedName>
        <fullName evidence="3">Isochorismatase-like domain-containing protein</fullName>
    </recommendedName>
</protein>
<dbReference type="InterPro" id="IPR036380">
    <property type="entry name" value="Isochorismatase-like_sf"/>
</dbReference>
<dbReference type="Pfam" id="PF00857">
    <property type="entry name" value="Isochorismatase"/>
    <property type="match status" value="1"/>
</dbReference>
<dbReference type="SUPFAM" id="SSF52499">
    <property type="entry name" value="Isochorismatase-like hydrolases"/>
    <property type="match status" value="1"/>
</dbReference>
<dbReference type="CDD" id="cd00431">
    <property type="entry name" value="cysteine_hydrolases"/>
    <property type="match status" value="1"/>
</dbReference>
<name>A0AAD9PC71_RIDPI</name>
<accession>A0AAD9PC71</accession>
<evidence type="ECO:0000313" key="4">
    <source>
        <dbReference type="EMBL" id="KAK2192080.1"/>
    </source>
</evidence>
<comment type="similarity">
    <text evidence="1">Belongs to the isochorismatase family.</text>
</comment>